<evidence type="ECO:0000313" key="6">
    <source>
        <dbReference type="Proteomes" id="UP000815846"/>
    </source>
</evidence>
<dbReference type="SMART" id="SM00448">
    <property type="entry name" value="REC"/>
    <property type="match status" value="1"/>
</dbReference>
<evidence type="ECO:0000256" key="1">
    <source>
        <dbReference type="PROSITE-ProRule" id="PRU00169"/>
    </source>
</evidence>
<name>A0ABY3N0L6_9GAMM</name>
<dbReference type="Proteomes" id="UP000815846">
    <property type="component" value="Unassembled WGS sequence"/>
</dbReference>
<dbReference type="InterPro" id="IPR029787">
    <property type="entry name" value="Nucleotide_cyclase"/>
</dbReference>
<dbReference type="PROSITE" id="PS50883">
    <property type="entry name" value="EAL"/>
    <property type="match status" value="1"/>
</dbReference>
<dbReference type="InterPro" id="IPR035919">
    <property type="entry name" value="EAL_sf"/>
</dbReference>
<dbReference type="CDD" id="cd01949">
    <property type="entry name" value="GGDEF"/>
    <property type="match status" value="1"/>
</dbReference>
<dbReference type="SMART" id="SM00052">
    <property type="entry name" value="EAL"/>
    <property type="match status" value="1"/>
</dbReference>
<proteinExistence type="predicted"/>
<evidence type="ECO:0000313" key="5">
    <source>
        <dbReference type="EMBL" id="TYK67033.1"/>
    </source>
</evidence>
<feature type="modified residue" description="4-aspartylphosphate" evidence="1">
    <location>
        <position position="53"/>
    </location>
</feature>
<dbReference type="InterPro" id="IPR052155">
    <property type="entry name" value="Biofilm_reg_signaling"/>
</dbReference>
<protein>
    <submittedName>
        <fullName evidence="5">EAL domain-containing protein</fullName>
    </submittedName>
</protein>
<dbReference type="Pfam" id="PF00563">
    <property type="entry name" value="EAL"/>
    <property type="match status" value="1"/>
</dbReference>
<feature type="domain" description="Response regulatory" evidence="2">
    <location>
        <begin position="2"/>
        <end position="120"/>
    </location>
</feature>
<feature type="domain" description="GGDEF" evidence="4">
    <location>
        <begin position="171"/>
        <end position="304"/>
    </location>
</feature>
<keyword evidence="6" id="KW-1185">Reference proteome</keyword>
<evidence type="ECO:0000259" key="2">
    <source>
        <dbReference type="PROSITE" id="PS50110"/>
    </source>
</evidence>
<dbReference type="RefSeq" id="WP_101343183.1">
    <property type="nucleotide sequence ID" value="NZ_PJAI02000001.1"/>
</dbReference>
<dbReference type="SMART" id="SM00267">
    <property type="entry name" value="GGDEF"/>
    <property type="match status" value="1"/>
</dbReference>
<gene>
    <name evidence="5" type="ORF">CWS31_000370</name>
</gene>
<dbReference type="PROSITE" id="PS50110">
    <property type="entry name" value="RESPONSE_REGULATORY"/>
    <property type="match status" value="1"/>
</dbReference>
<dbReference type="SUPFAM" id="SSF141868">
    <property type="entry name" value="EAL domain-like"/>
    <property type="match status" value="1"/>
</dbReference>
<dbReference type="PANTHER" id="PTHR44757:SF2">
    <property type="entry name" value="BIOFILM ARCHITECTURE MAINTENANCE PROTEIN MBAA"/>
    <property type="match status" value="1"/>
</dbReference>
<dbReference type="CDD" id="cd00156">
    <property type="entry name" value="REC"/>
    <property type="match status" value="1"/>
</dbReference>
<organism evidence="5 6">
    <name type="scientific">Colwellia echini</name>
    <dbReference type="NCBI Taxonomy" id="1982103"/>
    <lineage>
        <taxon>Bacteria</taxon>
        <taxon>Pseudomonadati</taxon>
        <taxon>Pseudomonadota</taxon>
        <taxon>Gammaproteobacteria</taxon>
        <taxon>Alteromonadales</taxon>
        <taxon>Colwelliaceae</taxon>
        <taxon>Colwellia</taxon>
    </lineage>
</organism>
<dbReference type="InterPro" id="IPR011006">
    <property type="entry name" value="CheY-like_superfamily"/>
</dbReference>
<dbReference type="PROSITE" id="PS50887">
    <property type="entry name" value="GGDEF"/>
    <property type="match status" value="1"/>
</dbReference>
<dbReference type="Gene3D" id="3.20.20.450">
    <property type="entry name" value="EAL domain"/>
    <property type="match status" value="1"/>
</dbReference>
<dbReference type="Pfam" id="PF00072">
    <property type="entry name" value="Response_reg"/>
    <property type="match status" value="1"/>
</dbReference>
<sequence>MNVLIVDDDQIDREQIIRSLIKTKKDYTFVEADSVDKGLTIFKQQKFDIILLDYRMPQRDGIELLLELKATPSPHSLAIIVLSNSDETDIALDCIKAGAQDFLLKQEITAARLNRAILQAQTRFDLEEKLYQSYKDAKNIAEHDSLTGLANRYAFEEKLKSSINQSTTRHEGTALILFDIDNFKLVNDTHGHDVGDILLKKVSKKITTCLRGNEALARIGGDEFAIILQSQNKIYSIARVARRILRSLGEPFNIQGLSIKTSISIGISISVENSISPEELLKYADIAMYRAKKLGKNQVCYFEDEMQKQFLYRYKVEHELLDAIVKNQFTLHFQPVMSTNDNNSLIGFEALIRWQIDGKLHMPDNFIEIAEDSGAILKIGEWVIENAIYQLSFWQQTNKQLTMAINLSAVQLSDVNLIKTIKSALTKHNVSPNSVEFEITETAFLEGSDTVINMLNTLRVMGCGIALDDFGTGFSSVSHLQNFPISTVKIDKSLLLLSTDKKTRSLIKGLSLMLHSLELNIVAEGIETEDALVLCRELKIHKLQGYLLSRPLNIDNINDKYFN</sequence>
<dbReference type="NCBIfam" id="TIGR00254">
    <property type="entry name" value="GGDEF"/>
    <property type="match status" value="1"/>
</dbReference>
<dbReference type="Gene3D" id="3.40.50.2300">
    <property type="match status" value="1"/>
</dbReference>
<dbReference type="InterPro" id="IPR043128">
    <property type="entry name" value="Rev_trsase/Diguanyl_cyclase"/>
</dbReference>
<reference evidence="5 6" key="1">
    <citation type="submission" date="2019-08" db="EMBL/GenBank/DDBJ databases">
        <title>Microbe sample from Colwellia echini.</title>
        <authorList>
            <person name="Christiansen L."/>
            <person name="Pathiraja D."/>
            <person name="Schultz-Johansen M."/>
            <person name="Choi I.-G."/>
            <person name="Stougaard P."/>
        </authorList>
    </citation>
    <scope>NUCLEOTIDE SEQUENCE [LARGE SCALE GENOMIC DNA]</scope>
    <source>
        <strain evidence="5 6">A3</strain>
    </source>
</reference>
<evidence type="ECO:0000259" key="4">
    <source>
        <dbReference type="PROSITE" id="PS50887"/>
    </source>
</evidence>
<dbReference type="InterPro" id="IPR001633">
    <property type="entry name" value="EAL_dom"/>
</dbReference>
<dbReference type="SUPFAM" id="SSF52172">
    <property type="entry name" value="CheY-like"/>
    <property type="match status" value="1"/>
</dbReference>
<evidence type="ECO:0000259" key="3">
    <source>
        <dbReference type="PROSITE" id="PS50883"/>
    </source>
</evidence>
<dbReference type="CDD" id="cd01948">
    <property type="entry name" value="EAL"/>
    <property type="match status" value="1"/>
</dbReference>
<dbReference type="InterPro" id="IPR000160">
    <property type="entry name" value="GGDEF_dom"/>
</dbReference>
<keyword evidence="1" id="KW-0597">Phosphoprotein</keyword>
<dbReference type="Pfam" id="PF00990">
    <property type="entry name" value="GGDEF"/>
    <property type="match status" value="1"/>
</dbReference>
<feature type="domain" description="EAL" evidence="3">
    <location>
        <begin position="313"/>
        <end position="563"/>
    </location>
</feature>
<accession>A0ABY3N0L6</accession>
<dbReference type="Gene3D" id="3.30.70.270">
    <property type="match status" value="1"/>
</dbReference>
<comment type="caution">
    <text evidence="5">The sequence shown here is derived from an EMBL/GenBank/DDBJ whole genome shotgun (WGS) entry which is preliminary data.</text>
</comment>
<dbReference type="PANTHER" id="PTHR44757">
    <property type="entry name" value="DIGUANYLATE CYCLASE DGCP"/>
    <property type="match status" value="1"/>
</dbReference>
<dbReference type="EMBL" id="PJAI02000001">
    <property type="protein sequence ID" value="TYK67033.1"/>
    <property type="molecule type" value="Genomic_DNA"/>
</dbReference>
<dbReference type="InterPro" id="IPR001789">
    <property type="entry name" value="Sig_transdc_resp-reg_receiver"/>
</dbReference>
<dbReference type="SUPFAM" id="SSF55073">
    <property type="entry name" value="Nucleotide cyclase"/>
    <property type="match status" value="1"/>
</dbReference>